<proteinExistence type="predicted"/>
<protein>
    <submittedName>
        <fullName evidence="2">RHS repeat protein</fullName>
    </submittedName>
</protein>
<evidence type="ECO:0000259" key="1">
    <source>
        <dbReference type="Pfam" id="PF20148"/>
    </source>
</evidence>
<keyword evidence="3" id="KW-1185">Reference proteome</keyword>
<sequence>MTTENAVAKTREPQIAIVPLDEIQIEDVGRDVSAIDAWLQDASGGVVTLDRIQNVAGLIPVVGNAMALADAISDIVTLVRTEGKELLDWVSLGINLVCIIPFPGSTVARMSLRPILFLVRRELANVGKMLLGDALIEIVVGHLNATIVGKLEHFLTTAQSQLPGLLEQAGQLGEAFVLDLAKGMRALVDGDMDVKGRLVSAQKNITSINTEQLKRDPLRIITNVYSALRDLQVAAGKGMANSAAKLLMPDQAKKRVYEQTERLITMGPELRVQLRKLNDPALKGSIGSLVVMLNKAVQLWHVRNPRALSSSIKKGTTSKAQYIQGKGQLEVRKNEVPPKKKANEEKNGTCVGTCNSINFAMGSESLEHTDFSLPGPFPIEWTRTYFS</sequence>
<dbReference type="Proteomes" id="UP000809529">
    <property type="component" value="Unassembled WGS sequence"/>
</dbReference>
<evidence type="ECO:0000313" key="3">
    <source>
        <dbReference type="Proteomes" id="UP000809529"/>
    </source>
</evidence>
<dbReference type="CDD" id="cd20743">
    <property type="entry name" value="FIX_RhsA-like"/>
    <property type="match status" value="1"/>
</dbReference>
<feature type="non-terminal residue" evidence="2">
    <location>
        <position position="387"/>
    </location>
</feature>
<dbReference type="EMBL" id="JAAEBW010000044">
    <property type="protein sequence ID" value="MBM1198133.1"/>
    <property type="molecule type" value="Genomic_DNA"/>
</dbReference>
<reference evidence="2 3" key="1">
    <citation type="submission" date="2020-01" db="EMBL/GenBank/DDBJ databases">
        <title>Comparative genomics of meat spoilage bacteria.</title>
        <authorList>
            <person name="Hilgarth M."/>
            <person name="Vogel R.F."/>
        </authorList>
    </citation>
    <scope>NUCLEOTIDE SEQUENCE [LARGE SCALE GENOMIC DNA]</scope>
    <source>
        <strain evidence="2 3">TMW2.2077</strain>
    </source>
</reference>
<dbReference type="RefSeq" id="WP_238938559.1">
    <property type="nucleotide sequence ID" value="NZ_JAAEBW010000044.1"/>
</dbReference>
<dbReference type="InterPro" id="IPR045351">
    <property type="entry name" value="DUF6531"/>
</dbReference>
<dbReference type="Pfam" id="PF20148">
    <property type="entry name" value="DUF6531"/>
    <property type="match status" value="1"/>
</dbReference>
<comment type="caution">
    <text evidence="2">The sequence shown here is derived from an EMBL/GenBank/DDBJ whole genome shotgun (WGS) entry which is preliminary data.</text>
</comment>
<organism evidence="2 3">
    <name type="scientific">Pseudomonas weihenstephanensis</name>
    <dbReference type="NCBI Taxonomy" id="1608994"/>
    <lineage>
        <taxon>Bacteria</taxon>
        <taxon>Pseudomonadati</taxon>
        <taxon>Pseudomonadota</taxon>
        <taxon>Gammaproteobacteria</taxon>
        <taxon>Pseudomonadales</taxon>
        <taxon>Pseudomonadaceae</taxon>
        <taxon>Pseudomonas</taxon>
    </lineage>
</organism>
<evidence type="ECO:0000313" key="2">
    <source>
        <dbReference type="EMBL" id="MBM1198133.1"/>
    </source>
</evidence>
<accession>A0ABS1ZNR7</accession>
<gene>
    <name evidence="2" type="ORF">GYN02_23550</name>
</gene>
<name>A0ABS1ZNR7_9PSED</name>
<feature type="domain" description="DUF6531" evidence="1">
    <location>
        <begin position="355"/>
        <end position="387"/>
    </location>
</feature>